<protein>
    <submittedName>
        <fullName evidence="2">PspC family transcriptional regulator</fullName>
    </submittedName>
</protein>
<evidence type="ECO:0000313" key="2">
    <source>
        <dbReference type="EMBL" id="TXB65516.1"/>
    </source>
</evidence>
<dbReference type="OrthoDB" id="674853at2"/>
<keyword evidence="1" id="KW-1133">Transmembrane helix</keyword>
<comment type="caution">
    <text evidence="2">The sequence shown here is derived from an EMBL/GenBank/DDBJ whole genome shotgun (WGS) entry which is preliminary data.</text>
</comment>
<dbReference type="Proteomes" id="UP000321721">
    <property type="component" value="Unassembled WGS sequence"/>
</dbReference>
<dbReference type="EMBL" id="VOOS01000003">
    <property type="protein sequence ID" value="TXB65516.1"/>
    <property type="molecule type" value="Genomic_DNA"/>
</dbReference>
<evidence type="ECO:0000256" key="1">
    <source>
        <dbReference type="SAM" id="Phobius"/>
    </source>
</evidence>
<keyword evidence="3" id="KW-1185">Reference proteome</keyword>
<name>A0A5C6RSU4_9FLAO</name>
<sequence>MRKISSFFEKHAFGVCEWWGEKLQLKISRIRLFFIYTSFLTFGSPIIIYLIMAFILEHKEYLKLSKRKTIWDI</sequence>
<gene>
    <name evidence="2" type="ORF">FRY74_07195</name>
</gene>
<feature type="transmembrane region" description="Helical" evidence="1">
    <location>
        <begin position="32"/>
        <end position="56"/>
    </location>
</feature>
<evidence type="ECO:0000313" key="3">
    <source>
        <dbReference type="Proteomes" id="UP000321721"/>
    </source>
</evidence>
<accession>A0A5C6RSU4</accession>
<organism evidence="2 3">
    <name type="scientific">Vicingus serpentipes</name>
    <dbReference type="NCBI Taxonomy" id="1926625"/>
    <lineage>
        <taxon>Bacteria</taxon>
        <taxon>Pseudomonadati</taxon>
        <taxon>Bacteroidota</taxon>
        <taxon>Flavobacteriia</taxon>
        <taxon>Flavobacteriales</taxon>
        <taxon>Vicingaceae</taxon>
        <taxon>Vicingus</taxon>
    </lineage>
</organism>
<dbReference type="AlphaFoldDB" id="A0A5C6RSU4"/>
<keyword evidence="1" id="KW-0812">Transmembrane</keyword>
<reference evidence="2 3" key="1">
    <citation type="submission" date="2019-08" db="EMBL/GenBank/DDBJ databases">
        <title>Genome of Vicingus serpentipes NCIMB 15042.</title>
        <authorList>
            <person name="Bowman J.P."/>
        </authorList>
    </citation>
    <scope>NUCLEOTIDE SEQUENCE [LARGE SCALE GENOMIC DNA]</scope>
    <source>
        <strain evidence="2 3">NCIMB 15042</strain>
    </source>
</reference>
<keyword evidence="1" id="KW-0472">Membrane</keyword>
<proteinExistence type="predicted"/>